<keyword evidence="14" id="KW-1185">Reference proteome</keyword>
<dbReference type="PANTHER" id="PTHR12280:SF30">
    <property type="entry name" value="FUMBLE"/>
    <property type="match status" value="1"/>
</dbReference>
<dbReference type="AlphaFoldDB" id="A0A1D2MVQ1"/>
<accession>A0A1D2MVQ1</accession>
<sequence>MKFLIAVCTCFSKLFVSLRKLLFGACKLLVMGVCTSSLSSKMAPESCVRVRKSRSYSSVSLPPSSYSMFSSSVAMPWFGLDIGGSLAKLAYFEPTDNTEAEEQEVETLKNIRKYLKNNRSYGDTGHRDVHLQMNNVLIGGRRGSLHFIRFPTSEMALFIELAKSKGMATLASTVCATGGGAYKFERQFYKELHMRLHKFDELDSLIRGIEFMEANNQTECYYLENPKSETTEKKCYDFSDPYPFMVVNIGSGVSILKVTAPGQFTRVSGTSLGGGTFLGLCCLLTGCTSFEEALELASQGDSTKVDKLVKDIYGGGYEKFNLDGNLVAASFGQMISTDRRAKVRREDLARATLVTITNNIASIARMCALNEKISRVLFLGNFLRSNMISQKLLSYGMEYWSKGALKALFLEHEGYFGCVGCLLELITQREDYILKENLKNNVVNGTATVNGTTEPLPTDVSGSSNPPEMRNGSS</sequence>
<keyword evidence="10" id="KW-0173">Coenzyme A biosynthesis</keyword>
<keyword evidence="5" id="KW-0963">Cytoplasm</keyword>
<evidence type="ECO:0000256" key="4">
    <source>
        <dbReference type="ARBA" id="ARBA00012102"/>
    </source>
</evidence>
<name>A0A1D2MVQ1_ORCCI</name>
<dbReference type="GO" id="GO:0004594">
    <property type="term" value="F:pantothenate kinase activity"/>
    <property type="evidence" value="ECO:0007669"/>
    <property type="project" value="UniProtKB-EC"/>
</dbReference>
<evidence type="ECO:0000256" key="8">
    <source>
        <dbReference type="ARBA" id="ARBA00022777"/>
    </source>
</evidence>
<evidence type="ECO:0000256" key="6">
    <source>
        <dbReference type="ARBA" id="ARBA00022679"/>
    </source>
</evidence>
<dbReference type="EMBL" id="LJIJ01000468">
    <property type="protein sequence ID" value="ODM97153.1"/>
    <property type="molecule type" value="Genomic_DNA"/>
</dbReference>
<dbReference type="InterPro" id="IPR004567">
    <property type="entry name" value="Type_II_PanK"/>
</dbReference>
<dbReference type="GO" id="GO:0005829">
    <property type="term" value="C:cytosol"/>
    <property type="evidence" value="ECO:0007669"/>
    <property type="project" value="TreeGrafter"/>
</dbReference>
<dbReference type="GO" id="GO:0005634">
    <property type="term" value="C:nucleus"/>
    <property type="evidence" value="ECO:0007669"/>
    <property type="project" value="TreeGrafter"/>
</dbReference>
<dbReference type="Pfam" id="PF03630">
    <property type="entry name" value="Fumble"/>
    <property type="match status" value="1"/>
</dbReference>
<organism evidence="13 14">
    <name type="scientific">Orchesella cincta</name>
    <name type="common">Springtail</name>
    <name type="synonym">Podura cincta</name>
    <dbReference type="NCBI Taxonomy" id="48709"/>
    <lineage>
        <taxon>Eukaryota</taxon>
        <taxon>Metazoa</taxon>
        <taxon>Ecdysozoa</taxon>
        <taxon>Arthropoda</taxon>
        <taxon>Hexapoda</taxon>
        <taxon>Collembola</taxon>
        <taxon>Entomobryomorpha</taxon>
        <taxon>Entomobryoidea</taxon>
        <taxon>Orchesellidae</taxon>
        <taxon>Orchesellinae</taxon>
        <taxon>Orchesella</taxon>
    </lineage>
</organism>
<dbReference type="OrthoDB" id="275583at2759"/>
<dbReference type="InterPro" id="IPR043129">
    <property type="entry name" value="ATPase_NBD"/>
</dbReference>
<evidence type="ECO:0000256" key="11">
    <source>
        <dbReference type="ARBA" id="ARBA00060870"/>
    </source>
</evidence>
<dbReference type="SUPFAM" id="SSF53067">
    <property type="entry name" value="Actin-like ATPase domain"/>
    <property type="match status" value="2"/>
</dbReference>
<dbReference type="OMA" id="WSKGAKQ"/>
<protein>
    <recommendedName>
        <fullName evidence="4">pantothenate kinase</fullName>
        <ecNumber evidence="4">2.7.1.33</ecNumber>
    </recommendedName>
</protein>
<dbReference type="FunFam" id="3.30.420.40:FF:000025">
    <property type="entry name" value="pantothenate kinase 2, mitochondrial"/>
    <property type="match status" value="1"/>
</dbReference>
<proteinExistence type="inferred from homology"/>
<dbReference type="GO" id="GO:0005524">
    <property type="term" value="F:ATP binding"/>
    <property type="evidence" value="ECO:0007669"/>
    <property type="project" value="UniProtKB-KW"/>
</dbReference>
<reference evidence="13 14" key="1">
    <citation type="journal article" date="2016" name="Genome Biol. Evol.">
        <title>Gene Family Evolution Reflects Adaptation to Soil Environmental Stressors in the Genome of the Collembolan Orchesella cincta.</title>
        <authorList>
            <person name="Faddeeva-Vakhrusheva A."/>
            <person name="Derks M.F."/>
            <person name="Anvar S.Y."/>
            <person name="Agamennone V."/>
            <person name="Suring W."/>
            <person name="Smit S."/>
            <person name="van Straalen N.M."/>
            <person name="Roelofs D."/>
        </authorList>
    </citation>
    <scope>NUCLEOTIDE SEQUENCE [LARGE SCALE GENOMIC DNA]</scope>
    <source>
        <tissue evidence="13">Mixed pool</tissue>
    </source>
</reference>
<dbReference type="PANTHER" id="PTHR12280">
    <property type="entry name" value="PANTOTHENATE KINASE"/>
    <property type="match status" value="1"/>
</dbReference>
<comment type="caution">
    <text evidence="13">The sequence shown here is derived from an EMBL/GenBank/DDBJ whole genome shotgun (WGS) entry which is preliminary data.</text>
</comment>
<comment type="catalytic activity">
    <reaction evidence="1">
        <text>(R)-pantothenate + ATP = (R)-4'-phosphopantothenate + ADP + H(+)</text>
        <dbReference type="Rhea" id="RHEA:16373"/>
        <dbReference type="ChEBI" id="CHEBI:10986"/>
        <dbReference type="ChEBI" id="CHEBI:15378"/>
        <dbReference type="ChEBI" id="CHEBI:29032"/>
        <dbReference type="ChEBI" id="CHEBI:30616"/>
        <dbReference type="ChEBI" id="CHEBI:456216"/>
        <dbReference type="EC" id="2.7.1.33"/>
    </reaction>
</comment>
<evidence type="ECO:0000256" key="1">
    <source>
        <dbReference type="ARBA" id="ARBA00001206"/>
    </source>
</evidence>
<dbReference type="Proteomes" id="UP000094527">
    <property type="component" value="Unassembled WGS sequence"/>
</dbReference>
<comment type="subcellular location">
    <subcellularLocation>
        <location evidence="2">Cytoplasm</location>
    </subcellularLocation>
</comment>
<feature type="compositionally biased region" description="Polar residues" evidence="12">
    <location>
        <begin position="460"/>
        <end position="474"/>
    </location>
</feature>
<evidence type="ECO:0000256" key="10">
    <source>
        <dbReference type="ARBA" id="ARBA00022993"/>
    </source>
</evidence>
<dbReference type="Gene3D" id="3.30.420.40">
    <property type="match status" value="1"/>
</dbReference>
<evidence type="ECO:0000256" key="3">
    <source>
        <dbReference type="ARBA" id="ARBA00005225"/>
    </source>
</evidence>
<keyword evidence="7" id="KW-0547">Nucleotide-binding</keyword>
<dbReference type="CDD" id="cd24122">
    <property type="entry name" value="ASKHA_NBD_PanK-II_Pank1-like"/>
    <property type="match status" value="1"/>
</dbReference>
<keyword evidence="8 13" id="KW-0418">Kinase</keyword>
<dbReference type="GO" id="GO:0015937">
    <property type="term" value="P:coenzyme A biosynthetic process"/>
    <property type="evidence" value="ECO:0007669"/>
    <property type="project" value="UniProtKB-KW"/>
</dbReference>
<dbReference type="STRING" id="48709.A0A1D2MVQ1"/>
<evidence type="ECO:0000256" key="9">
    <source>
        <dbReference type="ARBA" id="ARBA00022840"/>
    </source>
</evidence>
<gene>
    <name evidence="13" type="ORF">Ocin01_09530</name>
</gene>
<dbReference type="EC" id="2.7.1.33" evidence="4"/>
<comment type="similarity">
    <text evidence="11">Belongs to the type II pantothenate kinase family.</text>
</comment>
<feature type="region of interest" description="Disordered" evidence="12">
    <location>
        <begin position="446"/>
        <end position="474"/>
    </location>
</feature>
<dbReference type="Gene3D" id="3.30.420.510">
    <property type="match status" value="1"/>
</dbReference>
<comment type="pathway">
    <text evidence="3">Cofactor biosynthesis; coenzyme A biosynthesis; CoA from (R)-pantothenate: step 1/5.</text>
</comment>
<dbReference type="NCBIfam" id="TIGR00555">
    <property type="entry name" value="panK_eukar"/>
    <property type="match status" value="1"/>
</dbReference>
<evidence type="ECO:0000256" key="12">
    <source>
        <dbReference type="SAM" id="MobiDB-lite"/>
    </source>
</evidence>
<keyword evidence="9" id="KW-0067">ATP-binding</keyword>
<evidence type="ECO:0000256" key="7">
    <source>
        <dbReference type="ARBA" id="ARBA00022741"/>
    </source>
</evidence>
<evidence type="ECO:0000313" key="13">
    <source>
        <dbReference type="EMBL" id="ODM97153.1"/>
    </source>
</evidence>
<evidence type="ECO:0000256" key="2">
    <source>
        <dbReference type="ARBA" id="ARBA00004496"/>
    </source>
</evidence>
<evidence type="ECO:0000313" key="14">
    <source>
        <dbReference type="Proteomes" id="UP000094527"/>
    </source>
</evidence>
<keyword evidence="6" id="KW-0808">Transferase</keyword>
<evidence type="ECO:0000256" key="5">
    <source>
        <dbReference type="ARBA" id="ARBA00022490"/>
    </source>
</evidence>